<feature type="chain" id="PRO_5003689446" evidence="1">
    <location>
        <begin position="34"/>
        <end position="408"/>
    </location>
</feature>
<protein>
    <submittedName>
        <fullName evidence="2">Uncharacterized protein</fullName>
    </submittedName>
</protein>
<organism evidence="2 3">
    <name type="scientific">Nitrolancea hollandica Lb</name>
    <dbReference type="NCBI Taxonomy" id="1129897"/>
    <lineage>
        <taxon>Bacteria</taxon>
        <taxon>Pseudomonadati</taxon>
        <taxon>Thermomicrobiota</taxon>
        <taxon>Thermomicrobia</taxon>
        <taxon>Sphaerobacterales</taxon>
        <taxon>Sphaerobacterineae</taxon>
        <taxon>Sphaerobacteraceae</taxon>
        <taxon>Nitrolancea</taxon>
    </lineage>
</organism>
<evidence type="ECO:0000313" key="2">
    <source>
        <dbReference type="EMBL" id="CCF84458.1"/>
    </source>
</evidence>
<proteinExistence type="predicted"/>
<keyword evidence="3" id="KW-1185">Reference proteome</keyword>
<gene>
    <name evidence="2" type="ORF">NITHO_3430003</name>
</gene>
<dbReference type="RefSeq" id="WP_008478637.1">
    <property type="nucleotide sequence ID" value="NZ_CAGS01000272.1"/>
</dbReference>
<evidence type="ECO:0000256" key="1">
    <source>
        <dbReference type="SAM" id="SignalP"/>
    </source>
</evidence>
<keyword evidence="1" id="KW-0732">Signal</keyword>
<comment type="caution">
    <text evidence="2">The sequence shown here is derived from an EMBL/GenBank/DDBJ whole genome shotgun (WGS) entry which is preliminary data.</text>
</comment>
<reference evidence="2 3" key="1">
    <citation type="journal article" date="2012" name="ISME J.">
        <title>Nitrification expanded: discovery, physiology and genomics of a nitrite-oxidizing bacterium from the phylum Chloroflexi.</title>
        <authorList>
            <person name="Sorokin D.Y."/>
            <person name="Lucker S."/>
            <person name="Vejmelkova D."/>
            <person name="Kostrikina N.A."/>
            <person name="Kleerebezem R."/>
            <person name="Rijpstra W.I."/>
            <person name="Damste J.S."/>
            <person name="Le Paslier D."/>
            <person name="Muyzer G."/>
            <person name="Wagner M."/>
            <person name="van Loosdrecht M.C."/>
            <person name="Daims H."/>
        </authorList>
    </citation>
    <scope>NUCLEOTIDE SEQUENCE [LARGE SCALE GENOMIC DNA]</scope>
    <source>
        <strain evidence="3">none</strain>
    </source>
</reference>
<accession>I4EIE6</accession>
<dbReference type="AlphaFoldDB" id="I4EIE6"/>
<dbReference type="Proteomes" id="UP000004221">
    <property type="component" value="Unassembled WGS sequence"/>
</dbReference>
<sequence>MGKGKSARNPRRSGTLFVLLLAVLPLTTGPALAVSQDETATYASIPTTYSVTFRVFAHREGLVGHTTANGHVIQENDHFVALPCSCALSSKDGHEFQVEIEYNGRTAVAPVWDVGPWNIDDNYWDLPEQRKWSGIPQGVPQAAAAFTNGYNDGLDGSGREVQSPAGIDIGDGTFYDLGMTASDWVNVTFLWTHQSIEQLPPLPAGYEDIPTSFFGQRPPLDRAAPKEGYTYFPETGHNVPGPILEYWYRLGWRNLGLPITEFFREVQSDGRIRFVQYFERSILQYVPPEDGGPAMYSDLVGYSAAAPPSARAPVGPFESSNDHWYFPQTQHSLNFGFKQEWINHGGLATFGYPITEEFSGVTADGRSYVAQVFERARFEWWPDKVGTSEEITHGLLVVELMRQAGWMK</sequence>
<feature type="signal peptide" evidence="1">
    <location>
        <begin position="1"/>
        <end position="33"/>
    </location>
</feature>
<dbReference type="EMBL" id="CAGS01000272">
    <property type="protein sequence ID" value="CCF84458.1"/>
    <property type="molecule type" value="Genomic_DNA"/>
</dbReference>
<evidence type="ECO:0000313" key="3">
    <source>
        <dbReference type="Proteomes" id="UP000004221"/>
    </source>
</evidence>
<name>I4EIE6_9BACT</name>